<dbReference type="InterPro" id="IPR003010">
    <property type="entry name" value="C-N_Hydrolase"/>
</dbReference>
<accession>A0A7C3MKT6</accession>
<keyword evidence="7 9" id="KW-0472">Membrane</keyword>
<dbReference type="GO" id="GO:0016410">
    <property type="term" value="F:N-acyltransferase activity"/>
    <property type="evidence" value="ECO:0007669"/>
    <property type="project" value="UniProtKB-UniRule"/>
</dbReference>
<protein>
    <recommendedName>
        <fullName evidence="9">Apolipoprotein N-acyltransferase</fullName>
        <shortName evidence="9">ALP N-acyltransferase</shortName>
        <ecNumber evidence="9">2.3.1.269</ecNumber>
    </recommendedName>
</protein>
<feature type="transmembrane region" description="Helical" evidence="9">
    <location>
        <begin position="29"/>
        <end position="45"/>
    </location>
</feature>
<dbReference type="GO" id="GO:0042158">
    <property type="term" value="P:lipoprotein biosynthetic process"/>
    <property type="evidence" value="ECO:0007669"/>
    <property type="project" value="UniProtKB-UniRule"/>
</dbReference>
<dbReference type="InterPro" id="IPR045378">
    <property type="entry name" value="LNT_N"/>
</dbReference>
<dbReference type="Pfam" id="PF20154">
    <property type="entry name" value="LNT_N"/>
    <property type="match status" value="1"/>
</dbReference>
<comment type="catalytic activity">
    <reaction evidence="9">
        <text>N-terminal S-1,2-diacyl-sn-glyceryl-L-cysteinyl-[lipoprotein] + a glycerophospholipid = N-acyl-S-1,2-diacyl-sn-glyceryl-L-cysteinyl-[lipoprotein] + a 2-acyl-sn-glycero-3-phospholipid + H(+)</text>
        <dbReference type="Rhea" id="RHEA:48228"/>
        <dbReference type="Rhea" id="RHEA-COMP:14681"/>
        <dbReference type="Rhea" id="RHEA-COMP:14684"/>
        <dbReference type="ChEBI" id="CHEBI:15378"/>
        <dbReference type="ChEBI" id="CHEBI:136912"/>
        <dbReference type="ChEBI" id="CHEBI:140656"/>
        <dbReference type="ChEBI" id="CHEBI:140657"/>
        <dbReference type="ChEBI" id="CHEBI:140660"/>
        <dbReference type="EC" id="2.3.1.269"/>
    </reaction>
</comment>
<feature type="transmembrane region" description="Helical" evidence="9">
    <location>
        <begin position="113"/>
        <end position="130"/>
    </location>
</feature>
<evidence type="ECO:0000256" key="7">
    <source>
        <dbReference type="ARBA" id="ARBA00023136"/>
    </source>
</evidence>
<evidence type="ECO:0000256" key="1">
    <source>
        <dbReference type="ARBA" id="ARBA00004651"/>
    </source>
</evidence>
<evidence type="ECO:0000256" key="3">
    <source>
        <dbReference type="ARBA" id="ARBA00022475"/>
    </source>
</evidence>
<evidence type="ECO:0000259" key="10">
    <source>
        <dbReference type="PROSITE" id="PS50263"/>
    </source>
</evidence>
<reference evidence="11" key="1">
    <citation type="journal article" date="2020" name="mSystems">
        <title>Genome- and Community-Level Interaction Insights into Carbon Utilization and Element Cycling Functions of Hydrothermarchaeota in Hydrothermal Sediment.</title>
        <authorList>
            <person name="Zhou Z."/>
            <person name="Liu Y."/>
            <person name="Xu W."/>
            <person name="Pan J."/>
            <person name="Luo Z.H."/>
            <person name="Li M."/>
        </authorList>
    </citation>
    <scope>NUCLEOTIDE SEQUENCE [LARGE SCALE GENOMIC DNA]</scope>
    <source>
        <strain evidence="11">SpSt-81</strain>
    </source>
</reference>
<comment type="function">
    <text evidence="9">Catalyzes the phospholipid dependent N-acylation of the N-terminal cysteine of apolipoprotein, the last step in lipoprotein maturation.</text>
</comment>
<evidence type="ECO:0000256" key="6">
    <source>
        <dbReference type="ARBA" id="ARBA00022989"/>
    </source>
</evidence>
<keyword evidence="4 9" id="KW-0808">Transferase</keyword>
<dbReference type="GO" id="GO:0005886">
    <property type="term" value="C:plasma membrane"/>
    <property type="evidence" value="ECO:0007669"/>
    <property type="project" value="UniProtKB-SubCell"/>
</dbReference>
<dbReference type="PANTHER" id="PTHR38686">
    <property type="entry name" value="APOLIPOPROTEIN N-ACYLTRANSFERASE"/>
    <property type="match status" value="1"/>
</dbReference>
<dbReference type="Pfam" id="PF00795">
    <property type="entry name" value="CN_hydrolase"/>
    <property type="match status" value="1"/>
</dbReference>
<evidence type="ECO:0000256" key="4">
    <source>
        <dbReference type="ARBA" id="ARBA00022679"/>
    </source>
</evidence>
<proteinExistence type="inferred from homology"/>
<name>A0A7C3MKT6_DICTH</name>
<dbReference type="Gene3D" id="3.60.110.10">
    <property type="entry name" value="Carbon-nitrogen hydrolase"/>
    <property type="match status" value="1"/>
</dbReference>
<evidence type="ECO:0000256" key="5">
    <source>
        <dbReference type="ARBA" id="ARBA00022692"/>
    </source>
</evidence>
<keyword evidence="5 9" id="KW-0812">Transmembrane</keyword>
<dbReference type="NCBIfam" id="TIGR00546">
    <property type="entry name" value="lnt"/>
    <property type="match status" value="1"/>
</dbReference>
<feature type="transmembrane region" description="Helical" evidence="9">
    <location>
        <begin position="454"/>
        <end position="475"/>
    </location>
</feature>
<comment type="pathway">
    <text evidence="9">Protein modification; lipoprotein biosynthesis (N-acyl transfer).</text>
</comment>
<feature type="transmembrane region" description="Helical" evidence="9">
    <location>
        <begin position="7"/>
        <end position="23"/>
    </location>
</feature>
<sequence>MVRVNKFKIFIYLFISILFYILAFPPFNFSFLIFFTLIPLFSLLPEITQRKAFILGFLYGIGYNSVNFYWIPRLVSHFTSIGLSIFVYLLLIIYLSLYYGVFLWGVKRKENSIFFPAFFMVFIQWIRSHGPLAFNWGSFGEPLVHIYPLLQWASIFGELGLVFLVVLVNTVIARFRESDFKRKISFIFVFISLFIVGFFIGRGDYNSFMKVGAVQGSYDSFSKYFYTNIYDQFQVHKELTLNLPDNLDLVVWAESVLFCYLNHSPIYLKELGELAEFKNTNLLLGSLEMNGRNIYNSAYLITRDGRYKVHRKVQLVPFVEEVPFPFNYVIPEYFRGLIGNYSSGPGFYPLSIDGKKIGVLICFESLFSDPSKILSQRHSDIIVVITNDGWFQGTPAVYQHKNQSLLRGVENRRPIVQVANTGITFFADPYGRIIKETKEGEKVAIYGEVPKGSFSFYTFWGDMPMFLGFLIFLLIKLIKE</sequence>
<dbReference type="SUPFAM" id="SSF56317">
    <property type="entry name" value="Carbon-nitrogen hydrolase"/>
    <property type="match status" value="1"/>
</dbReference>
<comment type="subcellular location">
    <subcellularLocation>
        <location evidence="1 9">Cell membrane</location>
        <topology evidence="1 9">Multi-pass membrane protein</topology>
    </subcellularLocation>
</comment>
<evidence type="ECO:0000256" key="2">
    <source>
        <dbReference type="ARBA" id="ARBA00010065"/>
    </source>
</evidence>
<dbReference type="CDD" id="cd07571">
    <property type="entry name" value="ALP_N-acyl_transferase"/>
    <property type="match status" value="1"/>
</dbReference>
<dbReference type="EC" id="2.3.1.269" evidence="9"/>
<feature type="domain" description="CN hydrolase" evidence="10">
    <location>
        <begin position="209"/>
        <end position="451"/>
    </location>
</feature>
<evidence type="ECO:0000313" key="11">
    <source>
        <dbReference type="EMBL" id="HFX14067.1"/>
    </source>
</evidence>
<feature type="transmembrane region" description="Helical" evidence="9">
    <location>
        <begin position="150"/>
        <end position="172"/>
    </location>
</feature>
<keyword evidence="6 9" id="KW-1133">Transmembrane helix</keyword>
<keyword evidence="3 9" id="KW-1003">Cell membrane</keyword>
<feature type="transmembrane region" description="Helical" evidence="9">
    <location>
        <begin position="52"/>
        <end position="71"/>
    </location>
</feature>
<dbReference type="EMBL" id="DTIN01000033">
    <property type="protein sequence ID" value="HFX14067.1"/>
    <property type="molecule type" value="Genomic_DNA"/>
</dbReference>
<dbReference type="HAMAP" id="MF_01148">
    <property type="entry name" value="Lnt"/>
    <property type="match status" value="1"/>
</dbReference>
<keyword evidence="11" id="KW-0449">Lipoprotein</keyword>
<dbReference type="PANTHER" id="PTHR38686:SF1">
    <property type="entry name" value="APOLIPOPROTEIN N-ACYLTRANSFERASE"/>
    <property type="match status" value="1"/>
</dbReference>
<evidence type="ECO:0000256" key="9">
    <source>
        <dbReference type="HAMAP-Rule" id="MF_01148"/>
    </source>
</evidence>
<organism evidence="11">
    <name type="scientific">Dictyoglomus thermophilum</name>
    <dbReference type="NCBI Taxonomy" id="14"/>
    <lineage>
        <taxon>Bacteria</taxon>
        <taxon>Pseudomonadati</taxon>
        <taxon>Dictyoglomota</taxon>
        <taxon>Dictyoglomia</taxon>
        <taxon>Dictyoglomales</taxon>
        <taxon>Dictyoglomaceae</taxon>
        <taxon>Dictyoglomus</taxon>
    </lineage>
</organism>
<gene>
    <name evidence="9 11" type="primary">lnt</name>
    <name evidence="11" type="ORF">ENW00_07990</name>
</gene>
<feature type="transmembrane region" description="Helical" evidence="9">
    <location>
        <begin position="83"/>
        <end position="106"/>
    </location>
</feature>
<dbReference type="PROSITE" id="PS50263">
    <property type="entry name" value="CN_HYDROLASE"/>
    <property type="match status" value="1"/>
</dbReference>
<dbReference type="AlphaFoldDB" id="A0A7C3MKT6"/>
<comment type="similarity">
    <text evidence="2 9">Belongs to the CN hydrolase family. Apolipoprotein N-acyltransferase subfamily.</text>
</comment>
<evidence type="ECO:0000256" key="8">
    <source>
        <dbReference type="ARBA" id="ARBA00023315"/>
    </source>
</evidence>
<comment type="caution">
    <text evidence="11">The sequence shown here is derived from an EMBL/GenBank/DDBJ whole genome shotgun (WGS) entry which is preliminary data.</text>
</comment>
<dbReference type="UniPathway" id="UPA00666"/>
<dbReference type="InterPro" id="IPR036526">
    <property type="entry name" value="C-N_Hydrolase_sf"/>
</dbReference>
<dbReference type="InterPro" id="IPR004563">
    <property type="entry name" value="Apolipo_AcylTrfase"/>
</dbReference>
<keyword evidence="8 9" id="KW-0012">Acyltransferase</keyword>
<feature type="transmembrane region" description="Helical" evidence="9">
    <location>
        <begin position="184"/>
        <end position="201"/>
    </location>
</feature>